<dbReference type="PANTHER" id="PTHR48022">
    <property type="entry name" value="PLASTIDIC GLUCOSE TRANSPORTER 4"/>
    <property type="match status" value="1"/>
</dbReference>
<dbReference type="InterPro" id="IPR036259">
    <property type="entry name" value="MFS_trans_sf"/>
</dbReference>
<feature type="transmembrane region" description="Helical" evidence="8">
    <location>
        <begin position="327"/>
        <end position="348"/>
    </location>
</feature>
<dbReference type="InterPro" id="IPR005829">
    <property type="entry name" value="Sugar_transporter_CS"/>
</dbReference>
<keyword evidence="3 7" id="KW-0813">Transport</keyword>
<dbReference type="GO" id="GO:0005351">
    <property type="term" value="F:carbohydrate:proton symporter activity"/>
    <property type="evidence" value="ECO:0007669"/>
    <property type="project" value="TreeGrafter"/>
</dbReference>
<comment type="similarity">
    <text evidence="2 7">Belongs to the major facilitator superfamily. Sugar transporter (TC 2.A.1.1) family.</text>
</comment>
<dbReference type="PANTHER" id="PTHR48022:SF37">
    <property type="entry name" value="MAJOR FACILITATOR SUPERFAMILY (MFS) PROFILE DOMAIN-CONTAINING PROTEIN-RELATED"/>
    <property type="match status" value="1"/>
</dbReference>
<comment type="subcellular location">
    <subcellularLocation>
        <location evidence="1">Membrane</location>
        <topology evidence="1">Multi-pass membrane protein</topology>
    </subcellularLocation>
</comment>
<dbReference type="Proteomes" id="UP000240883">
    <property type="component" value="Unassembled WGS sequence"/>
</dbReference>
<evidence type="ECO:0000256" key="5">
    <source>
        <dbReference type="ARBA" id="ARBA00022989"/>
    </source>
</evidence>
<evidence type="ECO:0000313" key="10">
    <source>
        <dbReference type="EMBL" id="PSN70857.1"/>
    </source>
</evidence>
<protein>
    <submittedName>
        <fullName evidence="10">General substrate transporter</fullName>
    </submittedName>
</protein>
<evidence type="ECO:0000256" key="1">
    <source>
        <dbReference type="ARBA" id="ARBA00004141"/>
    </source>
</evidence>
<feature type="domain" description="Major facilitator superfamily (MFS) profile" evidence="9">
    <location>
        <begin position="12"/>
        <end position="452"/>
    </location>
</feature>
<evidence type="ECO:0000256" key="3">
    <source>
        <dbReference type="ARBA" id="ARBA00022448"/>
    </source>
</evidence>
<evidence type="ECO:0000256" key="4">
    <source>
        <dbReference type="ARBA" id="ARBA00022692"/>
    </source>
</evidence>
<feature type="transmembrane region" description="Helical" evidence="8">
    <location>
        <begin position="262"/>
        <end position="283"/>
    </location>
</feature>
<dbReference type="AlphaFoldDB" id="A0A2T2NZM0"/>
<keyword evidence="5 8" id="KW-1133">Transmembrane helix</keyword>
<dbReference type="InterPro" id="IPR050360">
    <property type="entry name" value="MFS_Sugar_Transporters"/>
</dbReference>
<feature type="transmembrane region" description="Helical" evidence="8">
    <location>
        <begin position="176"/>
        <end position="193"/>
    </location>
</feature>
<feature type="transmembrane region" description="Helical" evidence="8">
    <location>
        <begin position="144"/>
        <end position="164"/>
    </location>
</feature>
<evidence type="ECO:0000256" key="2">
    <source>
        <dbReference type="ARBA" id="ARBA00010992"/>
    </source>
</evidence>
<evidence type="ECO:0000256" key="6">
    <source>
        <dbReference type="ARBA" id="ARBA00023136"/>
    </source>
</evidence>
<dbReference type="NCBIfam" id="TIGR00879">
    <property type="entry name" value="SP"/>
    <property type="match status" value="1"/>
</dbReference>
<dbReference type="EMBL" id="KZ678131">
    <property type="protein sequence ID" value="PSN70857.1"/>
    <property type="molecule type" value="Genomic_DNA"/>
</dbReference>
<organism evidence="10 11">
    <name type="scientific">Corynespora cassiicola Philippines</name>
    <dbReference type="NCBI Taxonomy" id="1448308"/>
    <lineage>
        <taxon>Eukaryota</taxon>
        <taxon>Fungi</taxon>
        <taxon>Dikarya</taxon>
        <taxon>Ascomycota</taxon>
        <taxon>Pezizomycotina</taxon>
        <taxon>Dothideomycetes</taxon>
        <taxon>Pleosporomycetidae</taxon>
        <taxon>Pleosporales</taxon>
        <taxon>Corynesporascaceae</taxon>
        <taxon>Corynespora</taxon>
    </lineage>
</organism>
<dbReference type="GO" id="GO:0016020">
    <property type="term" value="C:membrane"/>
    <property type="evidence" value="ECO:0007669"/>
    <property type="project" value="UniProtKB-SubCell"/>
</dbReference>
<feature type="transmembrane region" description="Helical" evidence="8">
    <location>
        <begin position="360"/>
        <end position="387"/>
    </location>
</feature>
<dbReference type="Gene3D" id="1.20.1250.20">
    <property type="entry name" value="MFS general substrate transporter like domains"/>
    <property type="match status" value="1"/>
</dbReference>
<accession>A0A2T2NZM0</accession>
<evidence type="ECO:0000256" key="8">
    <source>
        <dbReference type="SAM" id="Phobius"/>
    </source>
</evidence>
<gene>
    <name evidence="10" type="ORF">BS50DRAFT_608009</name>
</gene>
<evidence type="ECO:0000259" key="9">
    <source>
        <dbReference type="PROSITE" id="PS50850"/>
    </source>
</evidence>
<dbReference type="PRINTS" id="PR00171">
    <property type="entry name" value="SUGRTRNSPORT"/>
</dbReference>
<feature type="transmembrane region" description="Helical" evidence="8">
    <location>
        <begin position="103"/>
        <end position="124"/>
    </location>
</feature>
<dbReference type="InterPro" id="IPR020846">
    <property type="entry name" value="MFS_dom"/>
</dbReference>
<dbReference type="SUPFAM" id="SSF103473">
    <property type="entry name" value="MFS general substrate transporter"/>
    <property type="match status" value="1"/>
</dbReference>
<feature type="transmembrane region" description="Helical" evidence="8">
    <location>
        <begin position="79"/>
        <end position="97"/>
    </location>
</feature>
<dbReference type="PROSITE" id="PS50850">
    <property type="entry name" value="MFS"/>
    <property type="match status" value="1"/>
</dbReference>
<keyword evidence="6 8" id="KW-0472">Membrane</keyword>
<dbReference type="InterPro" id="IPR005828">
    <property type="entry name" value="MFS_sugar_transport-like"/>
</dbReference>
<dbReference type="PROSITE" id="PS00217">
    <property type="entry name" value="SUGAR_TRANSPORT_2"/>
    <property type="match status" value="1"/>
</dbReference>
<keyword evidence="4 8" id="KW-0812">Transmembrane</keyword>
<dbReference type="FunFam" id="1.20.1250.20:FF:000090">
    <property type="entry name" value="MFS sugar transporter, putative"/>
    <property type="match status" value="1"/>
</dbReference>
<feature type="transmembrane region" description="Helical" evidence="8">
    <location>
        <begin position="303"/>
        <end position="320"/>
    </location>
</feature>
<dbReference type="InterPro" id="IPR003663">
    <property type="entry name" value="Sugar/inositol_transpt"/>
</dbReference>
<feature type="transmembrane region" description="Helical" evidence="8">
    <location>
        <begin position="50"/>
        <end position="67"/>
    </location>
</feature>
<dbReference type="OrthoDB" id="6612291at2759"/>
<dbReference type="Pfam" id="PF00083">
    <property type="entry name" value="Sugar_tr"/>
    <property type="match status" value="1"/>
</dbReference>
<proteinExistence type="inferred from homology"/>
<name>A0A2T2NZM0_CORCC</name>
<evidence type="ECO:0000256" key="7">
    <source>
        <dbReference type="RuleBase" id="RU003346"/>
    </source>
</evidence>
<feature type="transmembrane region" description="Helical" evidence="8">
    <location>
        <begin position="429"/>
        <end position="448"/>
    </location>
</feature>
<keyword evidence="11" id="KW-1185">Reference proteome</keyword>
<sequence length="505" mass="55717">MALPPKWYQFLVGVFASLGSLLFGYDLGVIAQVIASQSFKSSFTPTDDEIGAVVSVFTGGAFFGAGAAGPMGDRLGRRWTILIGAVVFCIGGALQTGAQALSYLYSGRAIAGLGVGVLCMIVPLYQAELAHPSIRGRITALQQFMLGVGSLSAAWISYGTYVGFAPTNNGQWRTSLGIQCIPGVVLAALILFFPESPRWLIDHGRADEGLQTLAKLHAHGDVNDSWVRAEFDQIQDAITFEHEHEAQSYMELFADKSCFRRLFIACALQASVQMTGVSAIQYYSVDIYELMGIKGDDTLKYQAISSCIALVAQMLCMLYIDRFGRRWTLIFGNLGNCVCFIIATIMMAKFPPGQSDNTAAAWGFIAVTWIYNFSFSATCGPLSWIIPAEIFDTKTRSKGVSMATMTSFAFNTMIGQVTKPAMTAVGYRYYFLFVICNFTNALFFWAILPETSKRPLEEMNYLFTHAPLFVPGMKESEWGTTDLERRHEEVEAKRNFSVEETHERI</sequence>
<reference evidence="10 11" key="1">
    <citation type="journal article" date="2018" name="Front. Microbiol.">
        <title>Genome-Wide Analysis of Corynespora cassiicola Leaf Fall Disease Putative Effectors.</title>
        <authorList>
            <person name="Lopez D."/>
            <person name="Ribeiro S."/>
            <person name="Label P."/>
            <person name="Fumanal B."/>
            <person name="Venisse J.S."/>
            <person name="Kohler A."/>
            <person name="de Oliveira R.R."/>
            <person name="Labutti K."/>
            <person name="Lipzen A."/>
            <person name="Lail K."/>
            <person name="Bauer D."/>
            <person name="Ohm R.A."/>
            <person name="Barry K.W."/>
            <person name="Spatafora J."/>
            <person name="Grigoriev I.V."/>
            <person name="Martin F.M."/>
            <person name="Pujade-Renaud V."/>
        </authorList>
    </citation>
    <scope>NUCLEOTIDE SEQUENCE [LARGE SCALE GENOMIC DNA]</scope>
    <source>
        <strain evidence="10 11">Philippines</strain>
    </source>
</reference>
<evidence type="ECO:0000313" key="11">
    <source>
        <dbReference type="Proteomes" id="UP000240883"/>
    </source>
</evidence>